<feature type="transmembrane region" description="Helical" evidence="1">
    <location>
        <begin position="7"/>
        <end position="24"/>
    </location>
</feature>
<protein>
    <submittedName>
        <fullName evidence="2">Uncharacterized protein</fullName>
    </submittedName>
</protein>
<evidence type="ECO:0000256" key="1">
    <source>
        <dbReference type="SAM" id="Phobius"/>
    </source>
</evidence>
<reference evidence="2 3" key="1">
    <citation type="submission" date="2012-12" db="EMBL/GenBank/DDBJ databases">
        <authorList>
            <person name="Sencilo A."/>
            <person name="Jacobs-Sera D."/>
            <person name="Russell D.A."/>
            <person name="Ko C."/>
            <person name="Atanasova N."/>
            <person name="Osterlund E."/>
            <person name="Oksanen H.M."/>
            <person name="Bamford D.H."/>
            <person name="Hatfull G.F."/>
            <person name="Roine E."/>
            <person name="Hendrix R.W."/>
        </authorList>
    </citation>
    <scope>NUCLEOTIDE SEQUENCE [LARGE SCALE GENOMIC DNA]</scope>
</reference>
<dbReference type="RefSeq" id="YP_008059407.1">
    <property type="nucleotide sequence ID" value="NC_021328.1"/>
</dbReference>
<dbReference type="EMBL" id="KC292026">
    <property type="protein sequence ID" value="AGM11529.1"/>
    <property type="molecule type" value="Genomic_DNA"/>
</dbReference>
<sequence>MNEPTGVLYLIAIVLMLASWLPFVPMLALWIGWLFFVVGFASDLYHNYYKDGR</sequence>
<dbReference type="Proteomes" id="UP000202786">
    <property type="component" value="Segment"/>
</dbReference>
<evidence type="ECO:0000313" key="3">
    <source>
        <dbReference type="Proteomes" id="UP000202786"/>
    </source>
</evidence>
<keyword evidence="1" id="KW-1133">Transmembrane helix</keyword>
<proteinExistence type="predicted"/>
<name>R4T726_9CAUD</name>
<evidence type="ECO:0000313" key="2">
    <source>
        <dbReference type="EMBL" id="AGM11529.1"/>
    </source>
</evidence>
<accession>R4T726</accession>
<keyword evidence="1" id="KW-0812">Transmembrane</keyword>
<gene>
    <name evidence="2" type="primary">232</name>
    <name evidence="2" type="ORF">HGTV1_232</name>
</gene>
<dbReference type="GeneID" id="16194165"/>
<keyword evidence="3" id="KW-1185">Reference proteome</keyword>
<organism evidence="2 3">
    <name type="scientific">Halogranum tailed virus 1</name>
    <dbReference type="NCBI Taxonomy" id="1273749"/>
    <lineage>
        <taxon>Viruses</taxon>
        <taxon>Duplodnaviria</taxon>
        <taxon>Heunggongvirae</taxon>
        <taxon>Uroviricota</taxon>
        <taxon>Caudoviricetes</taxon>
        <taxon>Thumleimavirales</taxon>
        <taxon>Halomagnusviridae</taxon>
        <taxon>Hagravirus</taxon>
        <taxon>Hagravirus capitaneum</taxon>
        <taxon>Hagravirus HGTV1</taxon>
    </lineage>
</organism>
<dbReference type="KEGG" id="vg:16194165"/>
<keyword evidence="1" id="KW-0472">Membrane</keyword>